<protein>
    <submittedName>
        <fullName evidence="1">Uncharacterized protein</fullName>
    </submittedName>
</protein>
<dbReference type="EMBL" id="JAAARO010000021">
    <property type="protein sequence ID" value="KAF5729297.1"/>
    <property type="molecule type" value="Genomic_DNA"/>
</dbReference>
<proteinExistence type="predicted"/>
<keyword evidence="2" id="KW-1185">Reference proteome</keyword>
<name>A0A7J7C627_TRIWF</name>
<comment type="caution">
    <text evidence="1">The sequence shown here is derived from an EMBL/GenBank/DDBJ whole genome shotgun (WGS) entry which is preliminary data.</text>
</comment>
<evidence type="ECO:0000313" key="1">
    <source>
        <dbReference type="EMBL" id="KAF5729297.1"/>
    </source>
</evidence>
<reference evidence="1 2" key="1">
    <citation type="journal article" date="2020" name="Nat. Commun.">
        <title>Genome of Tripterygium wilfordii and identification of cytochrome P450 involved in triptolide biosynthesis.</title>
        <authorList>
            <person name="Tu L."/>
            <person name="Su P."/>
            <person name="Zhang Z."/>
            <person name="Gao L."/>
            <person name="Wang J."/>
            <person name="Hu T."/>
            <person name="Zhou J."/>
            <person name="Zhang Y."/>
            <person name="Zhao Y."/>
            <person name="Liu Y."/>
            <person name="Song Y."/>
            <person name="Tong Y."/>
            <person name="Lu Y."/>
            <person name="Yang J."/>
            <person name="Xu C."/>
            <person name="Jia M."/>
            <person name="Peters R.J."/>
            <person name="Huang L."/>
            <person name="Gao W."/>
        </authorList>
    </citation>
    <scope>NUCLEOTIDE SEQUENCE [LARGE SCALE GENOMIC DNA]</scope>
    <source>
        <strain evidence="2">cv. XIE 37</strain>
        <tissue evidence="1">Leaf</tissue>
    </source>
</reference>
<dbReference type="Proteomes" id="UP000593562">
    <property type="component" value="Unassembled WGS sequence"/>
</dbReference>
<organism evidence="1 2">
    <name type="scientific">Tripterygium wilfordii</name>
    <name type="common">Thunder God vine</name>
    <dbReference type="NCBI Taxonomy" id="458696"/>
    <lineage>
        <taxon>Eukaryota</taxon>
        <taxon>Viridiplantae</taxon>
        <taxon>Streptophyta</taxon>
        <taxon>Embryophyta</taxon>
        <taxon>Tracheophyta</taxon>
        <taxon>Spermatophyta</taxon>
        <taxon>Magnoliopsida</taxon>
        <taxon>eudicotyledons</taxon>
        <taxon>Gunneridae</taxon>
        <taxon>Pentapetalae</taxon>
        <taxon>rosids</taxon>
        <taxon>fabids</taxon>
        <taxon>Celastrales</taxon>
        <taxon>Celastraceae</taxon>
        <taxon>Tripterygium</taxon>
    </lineage>
</organism>
<gene>
    <name evidence="1" type="ORF">HS088_TW21G01460</name>
</gene>
<dbReference type="AlphaFoldDB" id="A0A7J7C627"/>
<accession>A0A7J7C627</accession>
<sequence length="132" mass="15296">MPHKKFILSTQKRDQQIVKKRRRKNSIIAILDLREVFEGFDCTLCIVYVGVRLGESRVDVLRYPLGLLRHFLPLLQHVPPKFLIFRAHNPNPILHCGFLGSIESPHRALIMLGFDLDLVGETRESDWEQIAV</sequence>
<dbReference type="InParanoid" id="A0A7J7C627"/>
<evidence type="ECO:0000313" key="2">
    <source>
        <dbReference type="Proteomes" id="UP000593562"/>
    </source>
</evidence>